<dbReference type="SUPFAM" id="SSF46689">
    <property type="entry name" value="Homeodomain-like"/>
    <property type="match status" value="1"/>
</dbReference>
<accession>A0A7X1PPQ4</accession>
<dbReference type="GO" id="GO:0043565">
    <property type="term" value="F:sequence-specific DNA binding"/>
    <property type="evidence" value="ECO:0007669"/>
    <property type="project" value="InterPro"/>
</dbReference>
<dbReference type="InterPro" id="IPR052158">
    <property type="entry name" value="INH-QAR"/>
</dbReference>
<proteinExistence type="predicted"/>
<dbReference type="Pfam" id="PF12833">
    <property type="entry name" value="HTH_18"/>
    <property type="match status" value="1"/>
</dbReference>
<protein>
    <submittedName>
        <fullName evidence="4">Helix-turn-helix domain-containing protein</fullName>
    </submittedName>
</protein>
<sequence>MDSYREKMDMDVLTLIALEGAMGSSVAITLDVLRTANQVAEVMGRPTITWQIIGSSESVRMRNGMRLDAQPLERVQAIEGSMLVIPGLGLENTQELNLFGCRTEKRQPGLSLSTELLSRLDHGDIHKLSKLVREHHLRGQQTAASCSAVFVLGEAGILQDRTVTTHWQLYDTFKQRYPEAILDTKRMLIHDGNMITAGAGMSQMDLMLYILRNNMGNQVAELTMRYLLIDGRPAQYHYMALSNLQTENREVLMLEKFIEDCLPNVPPLSTIAEHLRITEKTLSRRIRSATGKPPMAFIQKVRLQHVQSLLETTNMSIEEVAFKVGYADSTALRRLMWKNMGCTPSQLRKARSGPPIM</sequence>
<evidence type="ECO:0000313" key="5">
    <source>
        <dbReference type="Proteomes" id="UP000486534"/>
    </source>
</evidence>
<keyword evidence="1" id="KW-0805">Transcription regulation</keyword>
<comment type="caution">
    <text evidence="4">The sequence shown here is derived from an EMBL/GenBank/DDBJ whole genome shotgun (WGS) entry which is preliminary data.</text>
</comment>
<evidence type="ECO:0000259" key="3">
    <source>
        <dbReference type="PROSITE" id="PS01124"/>
    </source>
</evidence>
<dbReference type="GO" id="GO:0003700">
    <property type="term" value="F:DNA-binding transcription factor activity"/>
    <property type="evidence" value="ECO:0007669"/>
    <property type="project" value="InterPro"/>
</dbReference>
<dbReference type="AlphaFoldDB" id="A0A7X1PPQ4"/>
<dbReference type="Proteomes" id="UP000486534">
    <property type="component" value="Unassembled WGS sequence"/>
</dbReference>
<dbReference type="Gene3D" id="3.40.50.880">
    <property type="match status" value="1"/>
</dbReference>
<dbReference type="InterPro" id="IPR002818">
    <property type="entry name" value="DJ-1/PfpI"/>
</dbReference>
<evidence type="ECO:0000256" key="2">
    <source>
        <dbReference type="ARBA" id="ARBA00023163"/>
    </source>
</evidence>
<dbReference type="PROSITE" id="PS01124">
    <property type="entry name" value="HTH_ARAC_FAMILY_2"/>
    <property type="match status" value="1"/>
</dbReference>
<dbReference type="EMBL" id="WHUV01000004">
    <property type="protein sequence ID" value="MQA56119.1"/>
    <property type="molecule type" value="Genomic_DNA"/>
</dbReference>
<dbReference type="SMART" id="SM00342">
    <property type="entry name" value="HTH_ARAC"/>
    <property type="match status" value="1"/>
</dbReference>
<dbReference type="SUPFAM" id="SSF52317">
    <property type="entry name" value="Class I glutamine amidotransferase-like"/>
    <property type="match status" value="1"/>
</dbReference>
<reference evidence="4 5" key="1">
    <citation type="submission" date="2019-10" db="EMBL/GenBank/DDBJ databases">
        <title>Pseudomonas dajingensis sp. nov., isolated from the profound head ulcers of farmed Murray cod (Maccullochella peelii peelii).</title>
        <authorList>
            <person name="Liu Y."/>
        </authorList>
    </citation>
    <scope>NUCLEOTIDE SEQUENCE [LARGE SCALE GENOMIC DNA]</scope>
    <source>
        <strain evidence="4 5">MC042</strain>
    </source>
</reference>
<organism evidence="4 5">
    <name type="scientific">Pseudomonas piscis</name>
    <dbReference type="NCBI Taxonomy" id="2614538"/>
    <lineage>
        <taxon>Bacteria</taxon>
        <taxon>Pseudomonadati</taxon>
        <taxon>Pseudomonadota</taxon>
        <taxon>Gammaproteobacteria</taxon>
        <taxon>Pseudomonadales</taxon>
        <taxon>Pseudomonadaceae</taxon>
        <taxon>Pseudomonas</taxon>
    </lineage>
</organism>
<dbReference type="InterPro" id="IPR029062">
    <property type="entry name" value="Class_I_gatase-like"/>
</dbReference>
<keyword evidence="2" id="KW-0804">Transcription</keyword>
<dbReference type="PANTHER" id="PTHR43130:SF11">
    <property type="entry name" value="TRANSCRIPTIONAL REGULATORY PROTEIN"/>
    <property type="match status" value="1"/>
</dbReference>
<dbReference type="InterPro" id="IPR009057">
    <property type="entry name" value="Homeodomain-like_sf"/>
</dbReference>
<evidence type="ECO:0000256" key="1">
    <source>
        <dbReference type="ARBA" id="ARBA00023015"/>
    </source>
</evidence>
<evidence type="ECO:0000313" key="4">
    <source>
        <dbReference type="EMBL" id="MQA56119.1"/>
    </source>
</evidence>
<feature type="domain" description="HTH araC/xylS-type" evidence="3">
    <location>
        <begin position="252"/>
        <end position="350"/>
    </location>
</feature>
<dbReference type="Gene3D" id="1.10.10.60">
    <property type="entry name" value="Homeodomain-like"/>
    <property type="match status" value="1"/>
</dbReference>
<name>A0A7X1PPQ4_9PSED</name>
<dbReference type="PANTHER" id="PTHR43130">
    <property type="entry name" value="ARAC-FAMILY TRANSCRIPTIONAL REGULATOR"/>
    <property type="match status" value="1"/>
</dbReference>
<dbReference type="InterPro" id="IPR018060">
    <property type="entry name" value="HTH_AraC"/>
</dbReference>
<gene>
    <name evidence="4" type="ORF">GDH07_22615</name>
</gene>
<dbReference type="Pfam" id="PF01965">
    <property type="entry name" value="DJ-1_PfpI"/>
    <property type="match status" value="1"/>
</dbReference>
<dbReference type="CDD" id="cd03138">
    <property type="entry name" value="GATase1_AraC_2"/>
    <property type="match status" value="1"/>
</dbReference>